<reference evidence="2 3" key="1">
    <citation type="submission" date="2019-03" db="EMBL/GenBank/DDBJ databases">
        <title>Complete Genome Sequence of Allofrancisella inopinata Strain SYSU YG23 Isolated from Water-Cooling Systems in China.</title>
        <authorList>
            <person name="Ohrman C."/>
            <person name="Uneklint I."/>
            <person name="Sjodin A."/>
        </authorList>
    </citation>
    <scope>NUCLEOTIDE SEQUENCE [LARGE SCALE GENOMIC DNA]</scope>
    <source>
        <strain evidence="2 3">SYSU YG23</strain>
    </source>
</reference>
<dbReference type="PANTHER" id="PTHR24006:SF827">
    <property type="entry name" value="UBIQUITIN CARBOXYL-TERMINAL HYDROLASE 34"/>
    <property type="match status" value="1"/>
</dbReference>
<dbReference type="AlphaFoldDB" id="A0AAE7CS37"/>
<proteinExistence type="predicted"/>
<dbReference type="GO" id="GO:0016579">
    <property type="term" value="P:protein deubiquitination"/>
    <property type="evidence" value="ECO:0007669"/>
    <property type="project" value="InterPro"/>
</dbReference>
<dbReference type="InterPro" id="IPR018200">
    <property type="entry name" value="USP_CS"/>
</dbReference>
<dbReference type="PROSITE" id="PS00972">
    <property type="entry name" value="USP_1"/>
    <property type="match status" value="1"/>
</dbReference>
<dbReference type="CDD" id="cd02257">
    <property type="entry name" value="Peptidase_C19"/>
    <property type="match status" value="1"/>
</dbReference>
<dbReference type="InterPro" id="IPR028889">
    <property type="entry name" value="USP"/>
</dbReference>
<dbReference type="InterPro" id="IPR038765">
    <property type="entry name" value="Papain-like_cys_pep_sf"/>
</dbReference>
<dbReference type="GO" id="GO:0004843">
    <property type="term" value="F:cysteine-type deubiquitinase activity"/>
    <property type="evidence" value="ECO:0007669"/>
    <property type="project" value="InterPro"/>
</dbReference>
<dbReference type="InterPro" id="IPR001394">
    <property type="entry name" value="Peptidase_C19_UCH"/>
</dbReference>
<dbReference type="GO" id="GO:0005829">
    <property type="term" value="C:cytosol"/>
    <property type="evidence" value="ECO:0007669"/>
    <property type="project" value="TreeGrafter"/>
</dbReference>
<feature type="domain" description="USP" evidence="1">
    <location>
        <begin position="55"/>
        <end position="338"/>
    </location>
</feature>
<dbReference type="InterPro" id="IPR050164">
    <property type="entry name" value="Peptidase_C19"/>
</dbReference>
<dbReference type="RefSeq" id="WP_133942565.1">
    <property type="nucleotide sequence ID" value="NZ_CP038241.1"/>
</dbReference>
<dbReference type="KEGG" id="aii:E4K63_05715"/>
<dbReference type="EMBL" id="CP038241">
    <property type="protein sequence ID" value="QIV96348.1"/>
    <property type="molecule type" value="Genomic_DNA"/>
</dbReference>
<dbReference type="Pfam" id="PF00443">
    <property type="entry name" value="UCH"/>
    <property type="match status" value="1"/>
</dbReference>
<protein>
    <recommendedName>
        <fullName evidence="1">USP domain-containing protein</fullName>
    </recommendedName>
</protein>
<evidence type="ECO:0000313" key="3">
    <source>
        <dbReference type="Proteomes" id="UP000502004"/>
    </source>
</evidence>
<sequence length="340" mass="39750">MESPPIEYNTLHLKRHQPSDTFNASNSQTIHRHNPLQVSFNNYHSHFNTNSRLFVGLRNVGNTCYINSSLQLLDHINEPPNNIFEFPSFASRDRLDLLVSDFWQPDGQLLNKNYSQQDACDFLNSIMRSSKYRNICLEYFNIKFTITKKLDCTKHKDIEENRITDDEVYIYDLDFVKNNLKSTQILQLLAFQQSLQTSPDQLICSSCLTGKYGQKYTYTLAEEGDCKSPGKHSTRIINSPNFFIIRLKRFKWNSNKTYSKDTSDVEVDMNLSINGKPYKLLAYIVHEGSDLTEGHYYLVSLKNYPSFYKISDEQVDILNESQEIRLRKQAYIILYKKMDT</sequence>
<dbReference type="PANTHER" id="PTHR24006">
    <property type="entry name" value="UBIQUITIN CARBOXYL-TERMINAL HYDROLASE"/>
    <property type="match status" value="1"/>
</dbReference>
<accession>A0AAE7CS37</accession>
<dbReference type="PROSITE" id="PS50235">
    <property type="entry name" value="USP_3"/>
    <property type="match status" value="1"/>
</dbReference>
<keyword evidence="3" id="KW-1185">Reference proteome</keyword>
<dbReference type="Proteomes" id="UP000502004">
    <property type="component" value="Chromosome"/>
</dbReference>
<dbReference type="Gene3D" id="3.90.70.10">
    <property type="entry name" value="Cysteine proteinases"/>
    <property type="match status" value="1"/>
</dbReference>
<name>A0AAE7CS37_9GAMM</name>
<evidence type="ECO:0000313" key="2">
    <source>
        <dbReference type="EMBL" id="QIV96348.1"/>
    </source>
</evidence>
<gene>
    <name evidence="2" type="ORF">E4K63_05715</name>
</gene>
<organism evidence="2 3">
    <name type="scientific">Allofrancisella inopinata</name>
    <dbReference type="NCBI Taxonomy" id="1085647"/>
    <lineage>
        <taxon>Bacteria</taxon>
        <taxon>Pseudomonadati</taxon>
        <taxon>Pseudomonadota</taxon>
        <taxon>Gammaproteobacteria</taxon>
        <taxon>Thiotrichales</taxon>
        <taxon>Francisellaceae</taxon>
        <taxon>Allofrancisella</taxon>
    </lineage>
</organism>
<dbReference type="SUPFAM" id="SSF54001">
    <property type="entry name" value="Cysteine proteinases"/>
    <property type="match status" value="1"/>
</dbReference>
<evidence type="ECO:0000259" key="1">
    <source>
        <dbReference type="PROSITE" id="PS50235"/>
    </source>
</evidence>